<dbReference type="GO" id="GO:0005829">
    <property type="term" value="C:cytosol"/>
    <property type="evidence" value="ECO:0007669"/>
    <property type="project" value="TreeGrafter"/>
</dbReference>
<dbReference type="InterPro" id="IPR050503">
    <property type="entry name" value="cAMP-dep_PK_reg_su-like"/>
</dbReference>
<dbReference type="GO" id="GO:0005952">
    <property type="term" value="C:cAMP-dependent protein kinase complex"/>
    <property type="evidence" value="ECO:0007669"/>
    <property type="project" value="InterPro"/>
</dbReference>
<dbReference type="InterPro" id="IPR000595">
    <property type="entry name" value="cNMP-bd_dom"/>
</dbReference>
<dbReference type="AlphaFoldDB" id="A0A512HBW5"/>
<dbReference type="RefSeq" id="WP_170245150.1">
    <property type="nucleotide sequence ID" value="NZ_BJZO01000132.1"/>
</dbReference>
<proteinExistence type="predicted"/>
<evidence type="ECO:0000313" key="2">
    <source>
        <dbReference type="EMBL" id="GEO82935.1"/>
    </source>
</evidence>
<organism evidence="2 3">
    <name type="scientific">Pararhodospirillum oryzae</name>
    <dbReference type="NCBI Taxonomy" id="478448"/>
    <lineage>
        <taxon>Bacteria</taxon>
        <taxon>Pseudomonadati</taxon>
        <taxon>Pseudomonadota</taxon>
        <taxon>Alphaproteobacteria</taxon>
        <taxon>Rhodospirillales</taxon>
        <taxon>Rhodospirillaceae</taxon>
        <taxon>Pararhodospirillum</taxon>
    </lineage>
</organism>
<sequence length="129" mass="14265">MPEALVPEDSRRLTLAPGDVLFTEGEEGDCAYYVESGMIEVSRRLGSAEVVISTEREGGIVGEMALIDNKPRSATARAVEPTALVPFPKVEFERYLNSTDPLIRSLLERFVTIIRSVTTENVRLILGIR</sequence>
<dbReference type="InterPro" id="IPR018488">
    <property type="entry name" value="cNMP-bd_CS"/>
</dbReference>
<protein>
    <recommendedName>
        <fullName evidence="1">Cyclic nucleotide-binding domain-containing protein</fullName>
    </recommendedName>
</protein>
<dbReference type="Pfam" id="PF00027">
    <property type="entry name" value="cNMP_binding"/>
    <property type="match status" value="1"/>
</dbReference>
<keyword evidence="3" id="KW-1185">Reference proteome</keyword>
<dbReference type="InterPro" id="IPR014710">
    <property type="entry name" value="RmlC-like_jellyroll"/>
</dbReference>
<comment type="caution">
    <text evidence="2">The sequence shown here is derived from an EMBL/GenBank/DDBJ whole genome shotgun (WGS) entry which is preliminary data.</text>
</comment>
<name>A0A512HBW5_9PROT</name>
<dbReference type="Proteomes" id="UP000321567">
    <property type="component" value="Unassembled WGS sequence"/>
</dbReference>
<evidence type="ECO:0000259" key="1">
    <source>
        <dbReference type="PROSITE" id="PS50042"/>
    </source>
</evidence>
<dbReference type="EMBL" id="BJZO01000132">
    <property type="protein sequence ID" value="GEO82935.1"/>
    <property type="molecule type" value="Genomic_DNA"/>
</dbReference>
<dbReference type="SUPFAM" id="SSF51206">
    <property type="entry name" value="cAMP-binding domain-like"/>
    <property type="match status" value="1"/>
</dbReference>
<dbReference type="PROSITE" id="PS00889">
    <property type="entry name" value="CNMP_BINDING_2"/>
    <property type="match status" value="1"/>
</dbReference>
<gene>
    <name evidence="2" type="ORF">ROR02_30660</name>
</gene>
<evidence type="ECO:0000313" key="3">
    <source>
        <dbReference type="Proteomes" id="UP000321567"/>
    </source>
</evidence>
<dbReference type="PANTHER" id="PTHR11635">
    <property type="entry name" value="CAMP-DEPENDENT PROTEIN KINASE REGULATORY CHAIN"/>
    <property type="match status" value="1"/>
</dbReference>
<dbReference type="InterPro" id="IPR018490">
    <property type="entry name" value="cNMP-bd_dom_sf"/>
</dbReference>
<dbReference type="SMART" id="SM00100">
    <property type="entry name" value="cNMP"/>
    <property type="match status" value="1"/>
</dbReference>
<dbReference type="Gene3D" id="2.60.120.10">
    <property type="entry name" value="Jelly Rolls"/>
    <property type="match status" value="1"/>
</dbReference>
<dbReference type="PROSITE" id="PS50042">
    <property type="entry name" value="CNMP_BINDING_3"/>
    <property type="match status" value="1"/>
</dbReference>
<accession>A0A512HBW5</accession>
<dbReference type="CDD" id="cd00038">
    <property type="entry name" value="CAP_ED"/>
    <property type="match status" value="1"/>
</dbReference>
<dbReference type="PANTHER" id="PTHR11635:SF152">
    <property type="entry name" value="CAMP-DEPENDENT PROTEIN KINASE TYPE I REGULATORY SUBUNIT-RELATED"/>
    <property type="match status" value="1"/>
</dbReference>
<reference evidence="2 3" key="1">
    <citation type="submission" date="2019-07" db="EMBL/GenBank/DDBJ databases">
        <title>Whole genome shotgun sequence of Rhodospirillum oryzae NBRC 107573.</title>
        <authorList>
            <person name="Hosoyama A."/>
            <person name="Uohara A."/>
            <person name="Ohji S."/>
            <person name="Ichikawa N."/>
        </authorList>
    </citation>
    <scope>NUCLEOTIDE SEQUENCE [LARGE SCALE GENOMIC DNA]</scope>
    <source>
        <strain evidence="2 3">NBRC 107573</strain>
    </source>
</reference>
<feature type="domain" description="Cyclic nucleotide-binding" evidence="1">
    <location>
        <begin position="1"/>
        <end position="113"/>
    </location>
</feature>
<dbReference type="PRINTS" id="PR00103">
    <property type="entry name" value="CAMPKINASE"/>
</dbReference>